<organism evidence="8 9">
    <name type="scientific">Sediminitomix flava</name>
    <dbReference type="NCBI Taxonomy" id="379075"/>
    <lineage>
        <taxon>Bacteria</taxon>
        <taxon>Pseudomonadati</taxon>
        <taxon>Bacteroidota</taxon>
        <taxon>Cytophagia</taxon>
        <taxon>Cytophagales</taxon>
        <taxon>Flammeovirgaceae</taxon>
        <taxon>Sediminitomix</taxon>
    </lineage>
</organism>
<dbReference type="Gene3D" id="2.30.42.10">
    <property type="match status" value="1"/>
</dbReference>
<dbReference type="InterPro" id="IPR004447">
    <property type="entry name" value="Peptidase_S41A"/>
</dbReference>
<dbReference type="CDD" id="cd07560">
    <property type="entry name" value="Peptidase_S41_CPP"/>
    <property type="match status" value="1"/>
</dbReference>
<evidence type="ECO:0000256" key="1">
    <source>
        <dbReference type="ARBA" id="ARBA00009179"/>
    </source>
</evidence>
<keyword evidence="2 5" id="KW-0645">Protease</keyword>
<evidence type="ECO:0000313" key="9">
    <source>
        <dbReference type="Proteomes" id="UP000245535"/>
    </source>
</evidence>
<dbReference type="AlphaFoldDB" id="A0A315ZEX9"/>
<protein>
    <submittedName>
        <fullName evidence="8">Carboxyl-terminal processing protease</fullName>
    </submittedName>
</protein>
<feature type="coiled-coil region" evidence="6">
    <location>
        <begin position="636"/>
        <end position="666"/>
    </location>
</feature>
<dbReference type="InterPro" id="IPR005151">
    <property type="entry name" value="Tail-specific_protease"/>
</dbReference>
<reference evidence="8 9" key="1">
    <citation type="submission" date="2018-03" db="EMBL/GenBank/DDBJ databases">
        <title>Genomic Encyclopedia of Archaeal and Bacterial Type Strains, Phase II (KMG-II): from individual species to whole genera.</title>
        <authorList>
            <person name="Goeker M."/>
        </authorList>
    </citation>
    <scope>NUCLEOTIDE SEQUENCE [LARGE SCALE GENOMIC DNA]</scope>
    <source>
        <strain evidence="8 9">DSM 28229</strain>
    </source>
</reference>
<dbReference type="Proteomes" id="UP000245535">
    <property type="component" value="Unassembled WGS sequence"/>
</dbReference>
<dbReference type="SMART" id="SM00245">
    <property type="entry name" value="TSPc"/>
    <property type="match status" value="1"/>
</dbReference>
<dbReference type="GO" id="GO:0006508">
    <property type="term" value="P:proteolysis"/>
    <property type="evidence" value="ECO:0007669"/>
    <property type="project" value="UniProtKB-KW"/>
</dbReference>
<dbReference type="InterPro" id="IPR040573">
    <property type="entry name" value="TSP_N"/>
</dbReference>
<comment type="caution">
    <text evidence="8">The sequence shown here is derived from an EMBL/GenBank/DDBJ whole genome shotgun (WGS) entry which is preliminary data.</text>
</comment>
<dbReference type="InterPro" id="IPR029045">
    <property type="entry name" value="ClpP/crotonase-like_dom_sf"/>
</dbReference>
<dbReference type="Pfam" id="PF03572">
    <property type="entry name" value="Peptidase_S41"/>
    <property type="match status" value="1"/>
</dbReference>
<evidence type="ECO:0000256" key="5">
    <source>
        <dbReference type="RuleBase" id="RU004404"/>
    </source>
</evidence>
<dbReference type="SUPFAM" id="SSF52096">
    <property type="entry name" value="ClpP/crotonase"/>
    <property type="match status" value="1"/>
</dbReference>
<dbReference type="SUPFAM" id="SSF50156">
    <property type="entry name" value="PDZ domain-like"/>
    <property type="match status" value="1"/>
</dbReference>
<evidence type="ECO:0000313" key="8">
    <source>
        <dbReference type="EMBL" id="PWJ43709.1"/>
    </source>
</evidence>
<keyword evidence="3 5" id="KW-0378">Hydrolase</keyword>
<dbReference type="Pfam" id="PF00595">
    <property type="entry name" value="PDZ"/>
    <property type="match status" value="1"/>
</dbReference>
<evidence type="ECO:0000256" key="3">
    <source>
        <dbReference type="ARBA" id="ARBA00022801"/>
    </source>
</evidence>
<proteinExistence type="inferred from homology"/>
<keyword evidence="6" id="KW-0175">Coiled coil</keyword>
<accession>A0A315ZEX9</accession>
<dbReference type="Pfam" id="PF11818">
    <property type="entry name" value="DUF3340"/>
    <property type="match status" value="1"/>
</dbReference>
<dbReference type="GO" id="GO:0008236">
    <property type="term" value="F:serine-type peptidase activity"/>
    <property type="evidence" value="ECO:0007669"/>
    <property type="project" value="UniProtKB-KW"/>
</dbReference>
<dbReference type="GO" id="GO:0030288">
    <property type="term" value="C:outer membrane-bounded periplasmic space"/>
    <property type="evidence" value="ECO:0007669"/>
    <property type="project" value="TreeGrafter"/>
</dbReference>
<gene>
    <name evidence="8" type="ORF">BC781_10155</name>
</gene>
<feature type="coiled-coil region" evidence="6">
    <location>
        <begin position="172"/>
        <end position="199"/>
    </location>
</feature>
<dbReference type="Pfam" id="PF17804">
    <property type="entry name" value="TSP_NTD"/>
    <property type="match status" value="1"/>
</dbReference>
<dbReference type="InterPro" id="IPR020992">
    <property type="entry name" value="Tail_Prtase_C"/>
</dbReference>
<sequence length="719" mass="82432">MKKKLLSVFIPLLLIGALLGVGFNYSQFEGDGDTVTKEKLLKQLLFMGLEKVHYEPKKIDDSFSEASFKEYFKQTDPNKRFYLESDIEQLSAYKDQIDEDINFGNVPFLDNAEEIYKRRTEEIKKYTEEILSSPFDFSIEEDFETSSDKRAYAKNSEELRERWRKFLKYAVLTRYAGRIEDQNKAKETAEKEGKDFEEKSLETIEKEARESIKKNYDDYFVRLDRMTRDKRVANYLNAAISTYDPHTSYFPPKDKQDFDIGMSGQLEGIGASLTQTEGEVKVVRIVPGSPSWKQGELKEEDIIIKVAQGEEEPVSIEDMLLDDAIKLIRGKKGTEVKLTVRKPDGRITVIPIIRDVVVFEESYVKSAISITPEGKKVGIINLPSFYVNFNQAGGGRRCATDVERELLRLKAENVEGIVFDLRNNGGGSLQDVIEMVGLFVGEGPVVQVKGRNDEIEVHTAPARPAIYDGPLVVMVNRLSASATEIFSAAMQDYGRAIVVGAQTYGKGSVQRFIDLDFLLNDYYADYKPLGSLKLTIQKYYRINGGATQVEGVKPDITIPDIYSYMDVGEGKLPYVLPWDEIKSAEYKTWNKDKYDLKSLDKKSQKRQKENPFFEELVRGGEQLAAERENTLQSLNYKKYADRQEKLKEESDKLEKFQEKLEGYEFTILKDPQSKEFSATSEQEKEEFAKIQKESEDRWKESLEKDDYIQEATNILIDIL</sequence>
<feature type="domain" description="PDZ" evidence="7">
    <location>
        <begin position="259"/>
        <end position="329"/>
    </location>
</feature>
<evidence type="ECO:0000256" key="2">
    <source>
        <dbReference type="ARBA" id="ARBA00022670"/>
    </source>
</evidence>
<dbReference type="RefSeq" id="WP_109615250.1">
    <property type="nucleotide sequence ID" value="NZ_QGDO01000001.1"/>
</dbReference>
<dbReference type="InterPro" id="IPR036034">
    <property type="entry name" value="PDZ_sf"/>
</dbReference>
<evidence type="ECO:0000256" key="4">
    <source>
        <dbReference type="ARBA" id="ARBA00022825"/>
    </source>
</evidence>
<dbReference type="PANTHER" id="PTHR32060:SF22">
    <property type="entry name" value="CARBOXYL-TERMINAL-PROCESSING PEPTIDASE 3, CHLOROPLASTIC"/>
    <property type="match status" value="1"/>
</dbReference>
<dbReference type="OrthoDB" id="9812068at2"/>
<evidence type="ECO:0000259" key="7">
    <source>
        <dbReference type="PROSITE" id="PS50106"/>
    </source>
</evidence>
<comment type="similarity">
    <text evidence="1 5">Belongs to the peptidase S41A family.</text>
</comment>
<dbReference type="GO" id="GO:0004175">
    <property type="term" value="F:endopeptidase activity"/>
    <property type="evidence" value="ECO:0007669"/>
    <property type="project" value="TreeGrafter"/>
</dbReference>
<dbReference type="PROSITE" id="PS50106">
    <property type="entry name" value="PDZ"/>
    <property type="match status" value="1"/>
</dbReference>
<dbReference type="PANTHER" id="PTHR32060">
    <property type="entry name" value="TAIL-SPECIFIC PROTEASE"/>
    <property type="match status" value="1"/>
</dbReference>
<dbReference type="Gene3D" id="3.90.226.10">
    <property type="entry name" value="2-enoyl-CoA Hydratase, Chain A, domain 1"/>
    <property type="match status" value="1"/>
</dbReference>
<evidence type="ECO:0000256" key="6">
    <source>
        <dbReference type="SAM" id="Coils"/>
    </source>
</evidence>
<dbReference type="GO" id="GO:0007165">
    <property type="term" value="P:signal transduction"/>
    <property type="evidence" value="ECO:0007669"/>
    <property type="project" value="TreeGrafter"/>
</dbReference>
<keyword evidence="4 5" id="KW-0720">Serine protease</keyword>
<dbReference type="EMBL" id="QGDO01000001">
    <property type="protein sequence ID" value="PWJ43709.1"/>
    <property type="molecule type" value="Genomic_DNA"/>
</dbReference>
<dbReference type="NCBIfam" id="TIGR00225">
    <property type="entry name" value="prc"/>
    <property type="match status" value="1"/>
</dbReference>
<dbReference type="CDD" id="cd06782">
    <property type="entry name" value="cpPDZ_CPP-like"/>
    <property type="match status" value="1"/>
</dbReference>
<dbReference type="InterPro" id="IPR001478">
    <property type="entry name" value="PDZ"/>
</dbReference>
<keyword evidence="9" id="KW-1185">Reference proteome</keyword>
<name>A0A315ZEX9_SEDFL</name>
<dbReference type="SMART" id="SM00228">
    <property type="entry name" value="PDZ"/>
    <property type="match status" value="1"/>
</dbReference>